<feature type="compositionally biased region" description="Basic and acidic residues" evidence="1">
    <location>
        <begin position="1"/>
        <end position="15"/>
    </location>
</feature>
<keyword evidence="3" id="KW-1185">Reference proteome</keyword>
<protein>
    <submittedName>
        <fullName evidence="2">Uncharacterized protein</fullName>
    </submittedName>
</protein>
<evidence type="ECO:0000256" key="1">
    <source>
        <dbReference type="SAM" id="MobiDB-lite"/>
    </source>
</evidence>
<gene>
    <name evidence="2" type="ORF">GQ607_004848</name>
</gene>
<organism evidence="2 3">
    <name type="scientific">Colletotrichum asianum</name>
    <dbReference type="NCBI Taxonomy" id="702518"/>
    <lineage>
        <taxon>Eukaryota</taxon>
        <taxon>Fungi</taxon>
        <taxon>Dikarya</taxon>
        <taxon>Ascomycota</taxon>
        <taxon>Pezizomycotina</taxon>
        <taxon>Sordariomycetes</taxon>
        <taxon>Hypocreomycetidae</taxon>
        <taxon>Glomerellales</taxon>
        <taxon>Glomerellaceae</taxon>
        <taxon>Colletotrichum</taxon>
        <taxon>Colletotrichum gloeosporioides species complex</taxon>
    </lineage>
</organism>
<reference evidence="2 3" key="1">
    <citation type="submission" date="2019-12" db="EMBL/GenBank/DDBJ databases">
        <title>A genome sequence resource for the geographically widespread anthracnose pathogen Colletotrichum asianum.</title>
        <authorList>
            <person name="Meng Y."/>
        </authorList>
    </citation>
    <scope>NUCLEOTIDE SEQUENCE [LARGE SCALE GENOMIC DNA]</scope>
    <source>
        <strain evidence="2 3">ICMP 18580</strain>
    </source>
</reference>
<comment type="caution">
    <text evidence="2">The sequence shown here is derived from an EMBL/GenBank/DDBJ whole genome shotgun (WGS) entry which is preliminary data.</text>
</comment>
<dbReference type="EMBL" id="WOWK01000020">
    <property type="protein sequence ID" value="KAF0328017.1"/>
    <property type="molecule type" value="Genomic_DNA"/>
</dbReference>
<accession>A0A8H3WLJ7</accession>
<dbReference type="AlphaFoldDB" id="A0A8H3WLJ7"/>
<evidence type="ECO:0000313" key="2">
    <source>
        <dbReference type="EMBL" id="KAF0328017.1"/>
    </source>
</evidence>
<evidence type="ECO:0000313" key="3">
    <source>
        <dbReference type="Proteomes" id="UP000434172"/>
    </source>
</evidence>
<proteinExistence type="predicted"/>
<dbReference type="Proteomes" id="UP000434172">
    <property type="component" value="Unassembled WGS sequence"/>
</dbReference>
<feature type="compositionally biased region" description="Basic and acidic residues" evidence="1">
    <location>
        <begin position="176"/>
        <end position="189"/>
    </location>
</feature>
<feature type="region of interest" description="Disordered" evidence="1">
    <location>
        <begin position="1"/>
        <end position="25"/>
    </location>
</feature>
<sequence length="196" mass="21752">MARRTTRDELPKEAQKQQLEAPTSHELGLQAIKQAPADILEADTGPWAPRRKHTGGIRWFTLSRLASTVKDANGTFFWAVKVNDGYTVRHCWVCWVPAGIPGQTLLGYYIESSSTGLQIWVHREPFFCLRDHCTGKLDPAVCREIEVQTVTSSNATPRPPVQAIREWIQSGGMRSAVRDPPPDCPKGESEGESLSG</sequence>
<feature type="region of interest" description="Disordered" evidence="1">
    <location>
        <begin position="172"/>
        <end position="196"/>
    </location>
</feature>
<name>A0A8H3WLJ7_9PEZI</name>